<dbReference type="SUPFAM" id="SSF81296">
    <property type="entry name" value="E set domains"/>
    <property type="match status" value="1"/>
</dbReference>
<feature type="signal peptide" evidence="1">
    <location>
        <begin position="1"/>
        <end position="21"/>
    </location>
</feature>
<evidence type="ECO:0000256" key="1">
    <source>
        <dbReference type="SAM" id="SignalP"/>
    </source>
</evidence>
<dbReference type="Proteomes" id="UP000008909">
    <property type="component" value="Unassembled WGS sequence"/>
</dbReference>
<organism evidence="2 3">
    <name type="scientific">Clonorchis sinensis</name>
    <name type="common">Chinese liver fluke</name>
    <dbReference type="NCBI Taxonomy" id="79923"/>
    <lineage>
        <taxon>Eukaryota</taxon>
        <taxon>Metazoa</taxon>
        <taxon>Spiralia</taxon>
        <taxon>Lophotrochozoa</taxon>
        <taxon>Platyhelminthes</taxon>
        <taxon>Trematoda</taxon>
        <taxon>Digenea</taxon>
        <taxon>Opisthorchiida</taxon>
        <taxon>Opisthorchiata</taxon>
        <taxon>Opisthorchiidae</taxon>
        <taxon>Clonorchis</taxon>
    </lineage>
</organism>
<accession>G7Y507</accession>
<keyword evidence="1" id="KW-0732">Signal</keyword>
<dbReference type="AlphaFoldDB" id="G7Y507"/>
<dbReference type="EMBL" id="DF142866">
    <property type="protein sequence ID" value="GAA48043.1"/>
    <property type="molecule type" value="Genomic_DNA"/>
</dbReference>
<name>G7Y507_CLOSI</name>
<feature type="chain" id="PRO_5003506282" evidence="1">
    <location>
        <begin position="22"/>
        <end position="129"/>
    </location>
</feature>
<dbReference type="InterPro" id="IPR014756">
    <property type="entry name" value="Ig_E-set"/>
</dbReference>
<gene>
    <name evidence="2" type="ORF">CLF_101111</name>
</gene>
<proteinExistence type="predicted"/>
<sequence length="129" mass="14300">MRVLTLLATSVILKFVRFTEAVSFVDCGSRGARPTSVDVRPCNDDPCTLTKGSVIGVTIGFMASEVHKHSVDIRLIDERGSGFLNGQTPFFSNPCYADDEFVKMWDYGTALRKTICCQLIAVQFVQRLT</sequence>
<evidence type="ECO:0000313" key="3">
    <source>
        <dbReference type="Proteomes" id="UP000008909"/>
    </source>
</evidence>
<reference key="2">
    <citation type="submission" date="2011-10" db="EMBL/GenBank/DDBJ databases">
        <title>The genome and transcriptome sequence of Clonorchis sinensis provide insights into the carcinogenic liver fluke.</title>
        <authorList>
            <person name="Wang X."/>
            <person name="Huang Y."/>
            <person name="Chen W."/>
            <person name="Liu H."/>
            <person name="Guo L."/>
            <person name="Chen Y."/>
            <person name="Luo F."/>
            <person name="Zhou W."/>
            <person name="Sun J."/>
            <person name="Mao Q."/>
            <person name="Liang P."/>
            <person name="Zhou C."/>
            <person name="Tian Y."/>
            <person name="Men J."/>
            <person name="Lv X."/>
            <person name="Huang L."/>
            <person name="Zhou J."/>
            <person name="Hu Y."/>
            <person name="Li R."/>
            <person name="Zhang F."/>
            <person name="Lei H."/>
            <person name="Li X."/>
            <person name="Hu X."/>
            <person name="Liang C."/>
            <person name="Xu J."/>
            <person name="Wu Z."/>
            <person name="Yu X."/>
        </authorList>
    </citation>
    <scope>NUCLEOTIDE SEQUENCE</scope>
    <source>
        <strain>Henan</strain>
    </source>
</reference>
<protein>
    <submittedName>
        <fullName evidence="2">Uncharacterized protein</fullName>
    </submittedName>
</protein>
<keyword evidence="3" id="KW-1185">Reference proteome</keyword>
<evidence type="ECO:0000313" key="2">
    <source>
        <dbReference type="EMBL" id="GAA48043.1"/>
    </source>
</evidence>
<reference evidence="2" key="1">
    <citation type="journal article" date="2011" name="Genome Biol.">
        <title>The draft genome of the carcinogenic human liver fluke Clonorchis sinensis.</title>
        <authorList>
            <person name="Wang X."/>
            <person name="Chen W."/>
            <person name="Huang Y."/>
            <person name="Sun J."/>
            <person name="Men J."/>
            <person name="Liu H."/>
            <person name="Luo F."/>
            <person name="Guo L."/>
            <person name="Lv X."/>
            <person name="Deng C."/>
            <person name="Zhou C."/>
            <person name="Fan Y."/>
            <person name="Li X."/>
            <person name="Huang L."/>
            <person name="Hu Y."/>
            <person name="Liang C."/>
            <person name="Hu X."/>
            <person name="Xu J."/>
            <person name="Yu X."/>
        </authorList>
    </citation>
    <scope>NUCLEOTIDE SEQUENCE [LARGE SCALE GENOMIC DNA]</scope>
    <source>
        <strain evidence="2">Henan</strain>
    </source>
</reference>
<dbReference type="Gene3D" id="2.60.40.770">
    <property type="match status" value="1"/>
</dbReference>